<dbReference type="InterPro" id="IPR027640">
    <property type="entry name" value="Kinesin-like_fam"/>
</dbReference>
<evidence type="ECO:0000256" key="7">
    <source>
        <dbReference type="SAM" id="Coils"/>
    </source>
</evidence>
<evidence type="ECO:0000256" key="8">
    <source>
        <dbReference type="SAM" id="MobiDB-lite"/>
    </source>
</evidence>
<feature type="compositionally biased region" description="Polar residues" evidence="8">
    <location>
        <begin position="1623"/>
        <end position="1643"/>
    </location>
</feature>
<feature type="compositionally biased region" description="Low complexity" evidence="8">
    <location>
        <begin position="572"/>
        <end position="583"/>
    </location>
</feature>
<comment type="similarity">
    <text evidence="6">Belongs to the TRAFAC class myosin-kinesin ATPase superfamily. Kinesin family.</text>
</comment>
<evidence type="ECO:0000256" key="1">
    <source>
        <dbReference type="ARBA" id="ARBA00004496"/>
    </source>
</evidence>
<dbReference type="InterPro" id="IPR036961">
    <property type="entry name" value="Kinesin_motor_dom_sf"/>
</dbReference>
<feature type="compositionally biased region" description="Pro residues" evidence="8">
    <location>
        <begin position="1570"/>
        <end position="1592"/>
    </location>
</feature>
<dbReference type="SUPFAM" id="SSF52540">
    <property type="entry name" value="P-loop containing nucleoside triphosphate hydrolases"/>
    <property type="match status" value="1"/>
</dbReference>
<feature type="domain" description="Kinesin motor" evidence="9">
    <location>
        <begin position="25"/>
        <end position="503"/>
    </location>
</feature>
<dbReference type="GO" id="GO:0051231">
    <property type="term" value="P:spindle elongation"/>
    <property type="evidence" value="ECO:0007669"/>
    <property type="project" value="TreeGrafter"/>
</dbReference>
<dbReference type="GO" id="GO:0005524">
    <property type="term" value="F:ATP binding"/>
    <property type="evidence" value="ECO:0007669"/>
    <property type="project" value="UniProtKB-UniRule"/>
</dbReference>
<keyword evidence="3 6" id="KW-0547">Nucleotide-binding</keyword>
<feature type="coiled-coil region" evidence="7">
    <location>
        <begin position="1123"/>
        <end position="1275"/>
    </location>
</feature>
<keyword evidence="4 6" id="KW-0067">ATP-binding</keyword>
<dbReference type="OrthoDB" id="3176171at2759"/>
<feature type="compositionally biased region" description="Low complexity" evidence="8">
    <location>
        <begin position="1552"/>
        <end position="1569"/>
    </location>
</feature>
<comment type="subcellular location">
    <subcellularLocation>
        <location evidence="1">Cytoplasm</location>
    </subcellularLocation>
</comment>
<feature type="binding site" evidence="6">
    <location>
        <begin position="109"/>
        <end position="116"/>
    </location>
    <ligand>
        <name>ATP</name>
        <dbReference type="ChEBI" id="CHEBI:30616"/>
    </ligand>
</feature>
<keyword evidence="11" id="KW-1185">Reference proteome</keyword>
<feature type="region of interest" description="Disordered" evidence="8">
    <location>
        <begin position="333"/>
        <end position="364"/>
    </location>
</feature>
<dbReference type="EMBL" id="JAEPRC010000512">
    <property type="protein sequence ID" value="KAG2195715.1"/>
    <property type="molecule type" value="Genomic_DNA"/>
</dbReference>
<evidence type="ECO:0000256" key="4">
    <source>
        <dbReference type="ARBA" id="ARBA00022840"/>
    </source>
</evidence>
<dbReference type="GO" id="GO:0007052">
    <property type="term" value="P:mitotic spindle organization"/>
    <property type="evidence" value="ECO:0007669"/>
    <property type="project" value="TreeGrafter"/>
</dbReference>
<feature type="compositionally biased region" description="Polar residues" evidence="8">
    <location>
        <begin position="336"/>
        <end position="346"/>
    </location>
</feature>
<dbReference type="InterPro" id="IPR001752">
    <property type="entry name" value="Kinesin_motor_dom"/>
</dbReference>
<organism evidence="10 11">
    <name type="scientific">Mucor plumbeus</name>
    <dbReference type="NCBI Taxonomy" id="97098"/>
    <lineage>
        <taxon>Eukaryota</taxon>
        <taxon>Fungi</taxon>
        <taxon>Fungi incertae sedis</taxon>
        <taxon>Mucoromycota</taxon>
        <taxon>Mucoromycotina</taxon>
        <taxon>Mucoromycetes</taxon>
        <taxon>Mucorales</taxon>
        <taxon>Mucorineae</taxon>
        <taxon>Mucoraceae</taxon>
        <taxon>Mucor</taxon>
    </lineage>
</organism>
<evidence type="ECO:0000256" key="2">
    <source>
        <dbReference type="ARBA" id="ARBA00022490"/>
    </source>
</evidence>
<dbReference type="SMART" id="SM00129">
    <property type="entry name" value="KISc"/>
    <property type="match status" value="1"/>
</dbReference>
<keyword evidence="5 7" id="KW-0175">Coiled coil</keyword>
<feature type="region of interest" description="Disordered" evidence="8">
    <location>
        <begin position="1458"/>
        <end position="1493"/>
    </location>
</feature>
<evidence type="ECO:0000259" key="9">
    <source>
        <dbReference type="PROSITE" id="PS50067"/>
    </source>
</evidence>
<gene>
    <name evidence="10" type="ORF">INT46_001169</name>
</gene>
<name>A0A8H7QP55_9FUNG</name>
<evidence type="ECO:0000256" key="3">
    <source>
        <dbReference type="ARBA" id="ARBA00022741"/>
    </source>
</evidence>
<feature type="coiled-coil region" evidence="7">
    <location>
        <begin position="835"/>
        <end position="869"/>
    </location>
</feature>
<feature type="region of interest" description="Disordered" evidence="8">
    <location>
        <begin position="538"/>
        <end position="602"/>
    </location>
</feature>
<dbReference type="InterPro" id="IPR019821">
    <property type="entry name" value="Kinesin_motor_CS"/>
</dbReference>
<feature type="region of interest" description="Disordered" evidence="8">
    <location>
        <begin position="1544"/>
        <end position="1643"/>
    </location>
</feature>
<dbReference type="GO" id="GO:0008017">
    <property type="term" value="F:microtubule binding"/>
    <property type="evidence" value="ECO:0007669"/>
    <property type="project" value="InterPro"/>
</dbReference>
<dbReference type="PROSITE" id="PS50067">
    <property type="entry name" value="KINESIN_MOTOR_2"/>
    <property type="match status" value="1"/>
</dbReference>
<feature type="region of interest" description="Disordered" evidence="8">
    <location>
        <begin position="151"/>
        <end position="206"/>
    </location>
</feature>
<evidence type="ECO:0000313" key="10">
    <source>
        <dbReference type="EMBL" id="KAG2195715.1"/>
    </source>
</evidence>
<sequence length="1784" mass="199777">MTLNNNNNNNNTSSAAQQIASNTTAVQVALRVRPLTQQDRSQPRFSNSTDSDVIKTYEKSVAILPHQKSFQFDHVFDVNSTQEQVFTSVASNFVDRFIDGYNVTILAYGQTSSGKTYTMGTAIDDHSNPDQEGIIPRAMSALFQRLDDIQKQSSNTKPSPPPQQQQQQQQQSAITQNSIKRVHPSGLSTFPPTSGLRVPRRSASTAKLRPVSMITPPRRGSNTSLNASNSIPLNEKSTKYTVHVSFIEIYNEELIDLLNPAPPHERAPVTIREDTKGHIMWTGLKEVPVGSTEDVLKFLQMGTENRATGSTDMNAKSSRSHAIFSVTLKQEKWVPSSPNSTSKTAPSVSRSTASNTSSTLNHRHSTLNVRAMAAQMEKRSTSPTLASDEEEGEWMVSNSKFHFVDLAGSERLKRTAAQGDRRKEGININAGLLALGNVISALSDPSSKKSTHVPYRDSKLTRLLQDSLGGNSTTLMIACVSPAEINLTETINTIKYAYRARNIRNKTEKNETEEWMTSDNLDHLRQIISKLKAEVKMLKNSPHHRNSPSPMSSSGSGSPKAHTTIFAHSHHGIISPSSSSLSESDPHPSTCPSMSATTNITMPDSSTSLELCDAQNHGNHSNDVAIMVADLRRQIEELQNEVTVTRERNLLVEKELRQKSSAGGVADNEFQHLVEPVIEEYEKSISGLESQLAMANAALSHSDQALEDQQAKIAEYETMQANEVQALEELKARLSAAISREHSSETYCLELESQLEKSVIDGHRDQQILSELREKIMKFKEMDEHTEQYIGDLEARLSASELERSKLTEKIAGLAIIGAEPKNDKFDLKESTGDLSNQKVEQELLEKDLAECQTKCQKLEQELTLIKEQQRQEKNPQLADQASQSEDYIDEKKAVEIAELTASLAQKESQVQVLESRLDEINAMKSELSNLRQSHLEETTRLEENLNNLKTSHQTQLLQEQQRNQELQATLDTLTETHTKEINQTKSDYANLQQLMRQQEIASQTSLRNRLVELEKFKSDFNALHQVEEKQDAIIQGLESKLEEMDHLVSSLQTQLEERNQTIQLLEADNANKTKVAANMQKQLEGVLKDVCGMGTEKKQLEQVISFVEGTLRLQDAKSDKSIETLEDIKHHYKVREEEIEEKRRTVNLLSAEKDELSQSLEQISQRASQGDAMVKNLECELSEARLSLTEHANLVIQLKQEQSQKEFEIQRMQALEARVQELDKEIELQQQAKLEKQKELEQLEHALQQQLVQNEGLIRTLAELETTIKEERALVSARDSTGMVSELESKLTALQQVKKREDDIWKAQVEKTKEELYITRKENLEFKHKIEQLEISLAQVKRQIATATPVNSSFETITVDESEDDQDQDIDHVERILRLSNASSSDGSQQDLLDKIMLLQEDNAQLLKHNDNLESQLVLQRGQLTLETKNLELELMKLTAANDRLEKEMEQVIPRNNSGLAAHNRESVQFTSPPQTPRVSSPPPPTASNSTGSIIHYKLQRDISQSNIAKLSKSGSYRSVSTMLIDSNNAASDDEALKRLSSMSMKSDIVPRPSSSLRSSRTLISSNNLPPPTAPPSNPLPPIPTPLPALPSAPSSPSLAGGDVSDHGSDPGSPSMHPITVGASSQSSLHRQDSTASTSFSEIMNSTSSANFTSEQYDKLIRSLQRKAQFAENDVRAHQEVISKLELQLSRSESSVREVKKQLDLLGREKQAYNLEIQNLRTQVTQIQTQQKTLSDESSVEVKELEEKLEQQKALKEKAEKARRILENRMDELMNKKSKFMCF</sequence>
<feature type="coiled-coil region" evidence="7">
    <location>
        <begin position="1397"/>
        <end position="1449"/>
    </location>
</feature>
<reference evidence="10" key="1">
    <citation type="submission" date="2020-12" db="EMBL/GenBank/DDBJ databases">
        <title>Metabolic potential, ecology and presence of endohyphal bacteria is reflected in genomic diversity of Mucoromycotina.</title>
        <authorList>
            <person name="Muszewska A."/>
            <person name="Okrasinska A."/>
            <person name="Steczkiewicz K."/>
            <person name="Drgas O."/>
            <person name="Orlowska M."/>
            <person name="Perlinska-Lenart U."/>
            <person name="Aleksandrzak-Piekarczyk T."/>
            <person name="Szatraj K."/>
            <person name="Zielenkiewicz U."/>
            <person name="Pilsyk S."/>
            <person name="Malc E."/>
            <person name="Mieczkowski P."/>
            <person name="Kruszewska J.S."/>
            <person name="Biernat P."/>
            <person name="Pawlowska J."/>
        </authorList>
    </citation>
    <scope>NUCLEOTIDE SEQUENCE</scope>
    <source>
        <strain evidence="10">CBS 226.32</strain>
    </source>
</reference>
<feature type="coiled-coil region" evidence="7">
    <location>
        <begin position="897"/>
        <end position="1002"/>
    </location>
</feature>
<protein>
    <recommendedName>
        <fullName evidence="9">Kinesin motor domain-containing protein</fullName>
    </recommendedName>
</protein>
<feature type="compositionally biased region" description="Polar residues" evidence="8">
    <location>
        <begin position="590"/>
        <end position="602"/>
    </location>
</feature>
<comment type="caution">
    <text evidence="10">The sequence shown here is derived from an EMBL/GenBank/DDBJ whole genome shotgun (WGS) entry which is preliminary data.</text>
</comment>
<evidence type="ECO:0000256" key="5">
    <source>
        <dbReference type="ARBA" id="ARBA00023054"/>
    </source>
</evidence>
<keyword evidence="2" id="KW-0963">Cytoplasm</keyword>
<dbReference type="GO" id="GO:0005737">
    <property type="term" value="C:cytoplasm"/>
    <property type="evidence" value="ECO:0007669"/>
    <property type="project" value="UniProtKB-SubCell"/>
</dbReference>
<evidence type="ECO:0000313" key="11">
    <source>
        <dbReference type="Proteomes" id="UP000650833"/>
    </source>
</evidence>
<dbReference type="PANTHER" id="PTHR47969:SF15">
    <property type="entry name" value="CHROMOSOME-ASSOCIATED KINESIN KIF4A-RELATED"/>
    <property type="match status" value="1"/>
</dbReference>
<feature type="compositionally biased region" description="Low complexity" evidence="8">
    <location>
        <begin position="547"/>
        <end position="559"/>
    </location>
</feature>
<feature type="compositionally biased region" description="Pro residues" evidence="8">
    <location>
        <begin position="1475"/>
        <end position="1487"/>
    </location>
</feature>
<feature type="coiled-coil region" evidence="7">
    <location>
        <begin position="1655"/>
        <end position="1777"/>
    </location>
</feature>
<dbReference type="PROSITE" id="PS00411">
    <property type="entry name" value="KINESIN_MOTOR_1"/>
    <property type="match status" value="1"/>
</dbReference>
<dbReference type="Pfam" id="PF00225">
    <property type="entry name" value="Kinesin"/>
    <property type="match status" value="1"/>
</dbReference>
<dbReference type="PANTHER" id="PTHR47969">
    <property type="entry name" value="CHROMOSOME-ASSOCIATED KINESIN KIF4A-RELATED"/>
    <property type="match status" value="1"/>
</dbReference>
<proteinExistence type="inferred from homology"/>
<dbReference type="Proteomes" id="UP000650833">
    <property type="component" value="Unassembled WGS sequence"/>
</dbReference>
<feature type="compositionally biased region" description="Low complexity" evidence="8">
    <location>
        <begin position="347"/>
        <end position="359"/>
    </location>
</feature>
<dbReference type="GO" id="GO:0007018">
    <property type="term" value="P:microtubule-based movement"/>
    <property type="evidence" value="ECO:0007669"/>
    <property type="project" value="InterPro"/>
</dbReference>
<dbReference type="GO" id="GO:0005875">
    <property type="term" value="C:microtubule associated complex"/>
    <property type="evidence" value="ECO:0007669"/>
    <property type="project" value="TreeGrafter"/>
</dbReference>
<accession>A0A8H7QP55</accession>
<dbReference type="PRINTS" id="PR00380">
    <property type="entry name" value="KINESINHEAVY"/>
</dbReference>
<dbReference type="GO" id="GO:0003777">
    <property type="term" value="F:microtubule motor activity"/>
    <property type="evidence" value="ECO:0007669"/>
    <property type="project" value="InterPro"/>
</dbReference>
<feature type="region of interest" description="Disordered" evidence="8">
    <location>
        <begin position="373"/>
        <end position="392"/>
    </location>
</feature>
<dbReference type="InterPro" id="IPR027417">
    <property type="entry name" value="P-loop_NTPase"/>
</dbReference>
<feature type="compositionally biased region" description="Low complexity" evidence="8">
    <location>
        <begin position="164"/>
        <end position="179"/>
    </location>
</feature>
<evidence type="ECO:0000256" key="6">
    <source>
        <dbReference type="PROSITE-ProRule" id="PRU00283"/>
    </source>
</evidence>
<keyword evidence="6" id="KW-0505">Motor protein</keyword>
<dbReference type="Gene3D" id="3.40.850.10">
    <property type="entry name" value="Kinesin motor domain"/>
    <property type="match status" value="1"/>
</dbReference>
<feature type="coiled-coil region" evidence="7">
    <location>
        <begin position="621"/>
        <end position="733"/>
    </location>
</feature>
<feature type="coiled-coil region" evidence="7">
    <location>
        <begin position="1035"/>
        <end position="1083"/>
    </location>
</feature>